<protein>
    <submittedName>
        <fullName evidence="2">DUF2752 domain-containing protein</fullName>
    </submittedName>
</protein>
<gene>
    <name evidence="2" type="ORF">E2605_05670</name>
</gene>
<name>A0A4Y8L9J2_9BACT</name>
<dbReference type="Proteomes" id="UP000297861">
    <property type="component" value="Unassembled WGS sequence"/>
</dbReference>
<dbReference type="InterPro" id="IPR021215">
    <property type="entry name" value="DUF2752"/>
</dbReference>
<organism evidence="2 3">
    <name type="scientific">Dysgonomonas capnocytophagoides</name>
    <dbReference type="NCBI Taxonomy" id="45254"/>
    <lineage>
        <taxon>Bacteria</taxon>
        <taxon>Pseudomonadati</taxon>
        <taxon>Bacteroidota</taxon>
        <taxon>Bacteroidia</taxon>
        <taxon>Bacteroidales</taxon>
        <taxon>Dysgonomonadaceae</taxon>
        <taxon>Dysgonomonas</taxon>
    </lineage>
</organism>
<proteinExistence type="predicted"/>
<keyword evidence="1" id="KW-0812">Transmembrane</keyword>
<evidence type="ECO:0000313" key="3">
    <source>
        <dbReference type="Proteomes" id="UP000297861"/>
    </source>
</evidence>
<keyword evidence="1" id="KW-0472">Membrane</keyword>
<reference evidence="2 3" key="1">
    <citation type="submission" date="2019-03" db="EMBL/GenBank/DDBJ databases">
        <title>San Antonio Military Medical Center submission to MRSN (WRAIR), pending publication.</title>
        <authorList>
            <person name="Blyth D.M."/>
            <person name="Mccarthy S.L."/>
            <person name="Schall S.E."/>
            <person name="Stam J.A."/>
            <person name="Ong A.C."/>
            <person name="Mcgann P.T."/>
        </authorList>
    </citation>
    <scope>NUCLEOTIDE SEQUENCE [LARGE SCALE GENOMIC DNA]</scope>
    <source>
        <strain evidence="2 3">MRSN571793</strain>
    </source>
</reference>
<dbReference type="Pfam" id="PF10825">
    <property type="entry name" value="DUF2752"/>
    <property type="match status" value="1"/>
</dbReference>
<evidence type="ECO:0000313" key="2">
    <source>
        <dbReference type="EMBL" id="TFD97156.1"/>
    </source>
</evidence>
<keyword evidence="1" id="KW-1133">Transmembrane helix</keyword>
<dbReference type="OrthoDB" id="9815897at2"/>
<dbReference type="STRING" id="1121485.GCA_000426485_01280"/>
<comment type="caution">
    <text evidence="2">The sequence shown here is derived from an EMBL/GenBank/DDBJ whole genome shotgun (WGS) entry which is preliminary data.</text>
</comment>
<feature type="transmembrane region" description="Helical" evidence="1">
    <location>
        <begin position="20"/>
        <end position="39"/>
    </location>
</feature>
<feature type="transmembrane region" description="Helical" evidence="1">
    <location>
        <begin position="125"/>
        <end position="143"/>
    </location>
</feature>
<accession>A0A4Y8L9J2</accession>
<sequence>MRCRITPIKIFIEKSRQYPYNNIIAIVSIIAGYLFLLLMDCALHHEYKTICPFKLITGIPCPGCGMGRASLALLHGHIGESLYYNILCIPFTAAISISAIWLIRDLITKRNSFFSYIKQPLDRKWKFLLLFLILSTWILNIYHEI</sequence>
<evidence type="ECO:0000256" key="1">
    <source>
        <dbReference type="SAM" id="Phobius"/>
    </source>
</evidence>
<dbReference type="AlphaFoldDB" id="A0A4Y8L9J2"/>
<feature type="transmembrane region" description="Helical" evidence="1">
    <location>
        <begin position="82"/>
        <end position="104"/>
    </location>
</feature>
<keyword evidence="3" id="KW-1185">Reference proteome</keyword>
<dbReference type="EMBL" id="SOML01000003">
    <property type="protein sequence ID" value="TFD97156.1"/>
    <property type="molecule type" value="Genomic_DNA"/>
</dbReference>